<evidence type="ECO:0000313" key="1">
    <source>
        <dbReference type="EMBL" id="SVE17919.1"/>
    </source>
</evidence>
<dbReference type="EMBL" id="UINC01199474">
    <property type="protein sequence ID" value="SVE17919.1"/>
    <property type="molecule type" value="Genomic_DNA"/>
</dbReference>
<gene>
    <name evidence="1" type="ORF">METZ01_LOCUS470773</name>
</gene>
<sequence length="63" mass="7206">EIDSKPPITPILEPGIRVDVPDFDEPGEWYVRRHTDQTYWMMCSGIASPNMMTLRNTLNQNAG</sequence>
<feature type="non-terminal residue" evidence="1">
    <location>
        <position position="1"/>
    </location>
</feature>
<organism evidence="1">
    <name type="scientific">marine metagenome</name>
    <dbReference type="NCBI Taxonomy" id="408172"/>
    <lineage>
        <taxon>unclassified sequences</taxon>
        <taxon>metagenomes</taxon>
        <taxon>ecological metagenomes</taxon>
    </lineage>
</organism>
<name>A0A383BDM3_9ZZZZ</name>
<protein>
    <submittedName>
        <fullName evidence="1">Uncharacterized protein</fullName>
    </submittedName>
</protein>
<proteinExistence type="predicted"/>
<accession>A0A383BDM3</accession>
<dbReference type="AlphaFoldDB" id="A0A383BDM3"/>
<reference evidence="1" key="1">
    <citation type="submission" date="2018-05" db="EMBL/GenBank/DDBJ databases">
        <authorList>
            <person name="Lanie J.A."/>
            <person name="Ng W.-L."/>
            <person name="Kazmierczak K.M."/>
            <person name="Andrzejewski T.M."/>
            <person name="Davidsen T.M."/>
            <person name="Wayne K.J."/>
            <person name="Tettelin H."/>
            <person name="Glass J.I."/>
            <person name="Rusch D."/>
            <person name="Podicherti R."/>
            <person name="Tsui H.-C.T."/>
            <person name="Winkler M.E."/>
        </authorList>
    </citation>
    <scope>NUCLEOTIDE SEQUENCE</scope>
</reference>